<dbReference type="InterPro" id="IPR003673">
    <property type="entry name" value="CoA-Trfase_fam_III"/>
</dbReference>
<evidence type="ECO:0000313" key="3">
    <source>
        <dbReference type="Proteomes" id="UP000216207"/>
    </source>
</evidence>
<dbReference type="Pfam" id="PF02515">
    <property type="entry name" value="CoA_transf_3"/>
    <property type="match status" value="1"/>
</dbReference>
<proteinExistence type="predicted"/>
<dbReference type="RefSeq" id="WP_095326728.1">
    <property type="nucleotide sequence ID" value="NZ_NPCC01000015.1"/>
</dbReference>
<dbReference type="PANTHER" id="PTHR48207:SF3">
    <property type="entry name" value="SUCCINATE--HYDROXYMETHYLGLUTARATE COA-TRANSFERASE"/>
    <property type="match status" value="1"/>
</dbReference>
<dbReference type="EMBL" id="NPCC01000015">
    <property type="protein sequence ID" value="PAE88461.1"/>
    <property type="molecule type" value="Genomic_DNA"/>
</dbReference>
<evidence type="ECO:0000256" key="1">
    <source>
        <dbReference type="ARBA" id="ARBA00022679"/>
    </source>
</evidence>
<organism evidence="2 3">
    <name type="scientific">Shouchella clausii</name>
    <name type="common">Alkalihalobacillus clausii</name>
    <dbReference type="NCBI Taxonomy" id="79880"/>
    <lineage>
        <taxon>Bacteria</taxon>
        <taxon>Bacillati</taxon>
        <taxon>Bacillota</taxon>
        <taxon>Bacilli</taxon>
        <taxon>Bacillales</taxon>
        <taxon>Bacillaceae</taxon>
        <taxon>Shouchella</taxon>
    </lineage>
</organism>
<dbReference type="GO" id="GO:0008410">
    <property type="term" value="F:CoA-transferase activity"/>
    <property type="evidence" value="ECO:0007669"/>
    <property type="project" value="TreeGrafter"/>
</dbReference>
<name>A0A268NYN8_SHOCL</name>
<dbReference type="Gene3D" id="3.40.50.10540">
    <property type="entry name" value="Crotonobetainyl-coa:carnitine coa-transferase, domain 1"/>
    <property type="match status" value="1"/>
</dbReference>
<dbReference type="PANTHER" id="PTHR48207">
    <property type="entry name" value="SUCCINATE--HYDROXYMETHYLGLUTARATE COA-TRANSFERASE"/>
    <property type="match status" value="1"/>
</dbReference>
<keyword evidence="1 2" id="KW-0808">Transferase</keyword>
<dbReference type="AlphaFoldDB" id="A0A268NYN8"/>
<comment type="caution">
    <text evidence="2">The sequence shown here is derived from an EMBL/GenBank/DDBJ whole genome shotgun (WGS) entry which is preliminary data.</text>
</comment>
<reference evidence="2 3" key="1">
    <citation type="submission" date="2017-07" db="EMBL/GenBank/DDBJ databases">
        <title>Isolation and whole genome analysis of endospore-forming bacteria from heroin.</title>
        <authorList>
            <person name="Kalinowski J."/>
            <person name="Ahrens B."/>
            <person name="Al-Dilaimi A."/>
            <person name="Winkler A."/>
            <person name="Wibberg D."/>
            <person name="Schleenbecker U."/>
            <person name="Ruckert C."/>
            <person name="Wolfel R."/>
            <person name="Grass G."/>
        </authorList>
    </citation>
    <scope>NUCLEOTIDE SEQUENCE [LARGE SCALE GENOMIC DNA]</scope>
    <source>
        <strain evidence="2 3">7539</strain>
    </source>
</reference>
<dbReference type="SUPFAM" id="SSF89796">
    <property type="entry name" value="CoA-transferase family III (CaiB/BaiF)"/>
    <property type="match status" value="1"/>
</dbReference>
<evidence type="ECO:0000313" key="2">
    <source>
        <dbReference type="EMBL" id="PAE88461.1"/>
    </source>
</evidence>
<dbReference type="Gene3D" id="3.30.1540.10">
    <property type="entry name" value="formyl-coa transferase, domain 3"/>
    <property type="match status" value="1"/>
</dbReference>
<protein>
    <submittedName>
        <fullName evidence="2">Formyl-CoA transferase</fullName>
    </submittedName>
</protein>
<dbReference type="InterPro" id="IPR044855">
    <property type="entry name" value="CoA-Trfase_III_dom3_sf"/>
</dbReference>
<dbReference type="InterPro" id="IPR023606">
    <property type="entry name" value="CoA-Trfase_III_dom_1_sf"/>
</dbReference>
<gene>
    <name evidence="2" type="ORF">CHH72_12530</name>
</gene>
<dbReference type="Proteomes" id="UP000216207">
    <property type="component" value="Unassembled WGS sequence"/>
</dbReference>
<sequence length="403" mass="44086">MSHSTPAPLPLDGIRVLELGSLIAGPFTGRLLADFGAEVIKVESPDKPDPMRKWGKHKNGIGLWWPIQSRNKRSITLNLREQEGQQLFKKLSEKSDIIIENFRPGTMEKWGLSYETLSKENEGLIMVRTSGFGQTGPYNNRAGFGSVGEAMGGIRHVTGYEDRPPSRIGISIGDTLAALFSAIGCLAALQERNRSGKGQIVDTAIYESVFAVMESTVPDYLLAGAIRERMGNTLPGIAPSNIYLTKDRTFIVIGANADGVFRRLCEAMGEPELANHPDYCSHEARGENMKALDERIERWTTSLSAEEALAILEQKGVPSGLIYSAKEMVEDPHYQAREMIVHVDHPTLGPFPMPSVVPKLSRTPGAIKHTGSLAPGSDNEAVYGQLLNLDNEALAALQKRQII</sequence>
<dbReference type="InterPro" id="IPR050483">
    <property type="entry name" value="CoA-transferase_III_domain"/>
</dbReference>
<accession>A0A268NYN8</accession>